<dbReference type="RefSeq" id="WP_183351787.1">
    <property type="nucleotide sequence ID" value="NZ_JACHEO010000017.1"/>
</dbReference>
<keyword evidence="2" id="KW-1185">Reference proteome</keyword>
<organism evidence="1 2">
    <name type="scientific">Desulfoprunum benzoelyticum</name>
    <dbReference type="NCBI Taxonomy" id="1506996"/>
    <lineage>
        <taxon>Bacteria</taxon>
        <taxon>Pseudomonadati</taxon>
        <taxon>Thermodesulfobacteriota</taxon>
        <taxon>Desulfobulbia</taxon>
        <taxon>Desulfobulbales</taxon>
        <taxon>Desulfobulbaceae</taxon>
        <taxon>Desulfoprunum</taxon>
    </lineage>
</organism>
<dbReference type="Proteomes" id="UP000539642">
    <property type="component" value="Unassembled WGS sequence"/>
</dbReference>
<dbReference type="EMBL" id="JACHEO010000017">
    <property type="protein sequence ID" value="MBB5348973.1"/>
    <property type="molecule type" value="Genomic_DNA"/>
</dbReference>
<reference evidence="1 2" key="1">
    <citation type="submission" date="2020-08" db="EMBL/GenBank/DDBJ databases">
        <title>Genomic Encyclopedia of Type Strains, Phase IV (KMG-IV): sequencing the most valuable type-strain genomes for metagenomic binning, comparative biology and taxonomic classification.</title>
        <authorList>
            <person name="Goeker M."/>
        </authorList>
    </citation>
    <scope>NUCLEOTIDE SEQUENCE [LARGE SCALE GENOMIC DNA]</scope>
    <source>
        <strain evidence="1 2">DSM 28570</strain>
    </source>
</reference>
<sequence length="105" mass="11957">MLKATTSTRSIVETPIAERPLAYLLDYGSERQHADLFESLRGMTSLLRVMIAAIEGDENKCLFDDDDLSELLFILYKHAEQATTAADSWKAYEEQVKVELSRRTD</sequence>
<dbReference type="AlphaFoldDB" id="A0A840UVV5"/>
<accession>A0A840UVV5</accession>
<evidence type="ECO:0000313" key="1">
    <source>
        <dbReference type="EMBL" id="MBB5348973.1"/>
    </source>
</evidence>
<evidence type="ECO:0000313" key="2">
    <source>
        <dbReference type="Proteomes" id="UP000539642"/>
    </source>
</evidence>
<comment type="caution">
    <text evidence="1">The sequence shown here is derived from an EMBL/GenBank/DDBJ whole genome shotgun (WGS) entry which is preliminary data.</text>
</comment>
<name>A0A840UVV5_9BACT</name>
<proteinExistence type="predicted"/>
<gene>
    <name evidence="1" type="ORF">HNQ81_002714</name>
</gene>
<protein>
    <submittedName>
        <fullName evidence="1">Uncharacterized protein</fullName>
    </submittedName>
</protein>